<feature type="domain" description="Metallo-beta-lactamase" evidence="1">
    <location>
        <begin position="26"/>
        <end position="211"/>
    </location>
</feature>
<dbReference type="RefSeq" id="WP_263252811.1">
    <property type="nucleotide sequence ID" value="NZ_BAABLT010000001.1"/>
</dbReference>
<dbReference type="SMART" id="SM00849">
    <property type="entry name" value="Lactamase_B"/>
    <property type="match status" value="1"/>
</dbReference>
<dbReference type="Proteomes" id="UP001597018">
    <property type="component" value="Unassembled WGS sequence"/>
</dbReference>
<evidence type="ECO:0000313" key="2">
    <source>
        <dbReference type="EMBL" id="MFD0919408.1"/>
    </source>
</evidence>
<proteinExistence type="predicted"/>
<dbReference type="Pfam" id="PF00753">
    <property type="entry name" value="Lactamase_B"/>
    <property type="match status" value="1"/>
</dbReference>
<dbReference type="PANTHER" id="PTHR42951">
    <property type="entry name" value="METALLO-BETA-LACTAMASE DOMAIN-CONTAINING"/>
    <property type="match status" value="1"/>
</dbReference>
<name>A0ABW3FNJ5_9PSEU</name>
<protein>
    <submittedName>
        <fullName evidence="2">MBL fold metallo-hydrolase</fullName>
    </submittedName>
</protein>
<gene>
    <name evidence="2" type="ORF">ACFQ16_06615</name>
</gene>
<comment type="caution">
    <text evidence="2">The sequence shown here is derived from an EMBL/GenBank/DDBJ whole genome shotgun (WGS) entry which is preliminary data.</text>
</comment>
<dbReference type="InterPro" id="IPR036866">
    <property type="entry name" value="RibonucZ/Hydroxyglut_hydro"/>
</dbReference>
<dbReference type="PANTHER" id="PTHR42951:SF4">
    <property type="entry name" value="ACYL-COENZYME A THIOESTERASE MBLAC2"/>
    <property type="match status" value="1"/>
</dbReference>
<organism evidence="2 3">
    <name type="scientific">Saccharopolyspora rosea</name>
    <dbReference type="NCBI Taxonomy" id="524884"/>
    <lineage>
        <taxon>Bacteria</taxon>
        <taxon>Bacillati</taxon>
        <taxon>Actinomycetota</taxon>
        <taxon>Actinomycetes</taxon>
        <taxon>Pseudonocardiales</taxon>
        <taxon>Pseudonocardiaceae</taxon>
        <taxon>Saccharopolyspora</taxon>
    </lineage>
</organism>
<dbReference type="InterPro" id="IPR001279">
    <property type="entry name" value="Metallo-B-lactamas"/>
</dbReference>
<dbReference type="SUPFAM" id="SSF56281">
    <property type="entry name" value="Metallo-hydrolase/oxidoreductase"/>
    <property type="match status" value="1"/>
</dbReference>
<dbReference type="InterPro" id="IPR050855">
    <property type="entry name" value="NDM-1-like"/>
</dbReference>
<evidence type="ECO:0000313" key="3">
    <source>
        <dbReference type="Proteomes" id="UP001597018"/>
    </source>
</evidence>
<dbReference type="Gene3D" id="3.60.15.10">
    <property type="entry name" value="Ribonuclease Z/Hydroxyacylglutathione hydrolase-like"/>
    <property type="match status" value="1"/>
</dbReference>
<dbReference type="CDD" id="cd16282">
    <property type="entry name" value="metallo-hydrolase-like_MBL-fold"/>
    <property type="match status" value="1"/>
</dbReference>
<reference evidence="3" key="1">
    <citation type="journal article" date="2019" name="Int. J. Syst. Evol. Microbiol.">
        <title>The Global Catalogue of Microorganisms (GCM) 10K type strain sequencing project: providing services to taxonomists for standard genome sequencing and annotation.</title>
        <authorList>
            <consortium name="The Broad Institute Genomics Platform"/>
            <consortium name="The Broad Institute Genome Sequencing Center for Infectious Disease"/>
            <person name="Wu L."/>
            <person name="Ma J."/>
        </authorList>
    </citation>
    <scope>NUCLEOTIDE SEQUENCE [LARGE SCALE GENOMIC DNA]</scope>
    <source>
        <strain evidence="3">CCUG 56401</strain>
    </source>
</reference>
<accession>A0ABW3FNJ5</accession>
<evidence type="ECO:0000259" key="1">
    <source>
        <dbReference type="SMART" id="SM00849"/>
    </source>
</evidence>
<sequence>MPAPPAITPLDPAVTVSLQLPGGWFLNNAGWITGRDRALLVDTHATEARTRHLLDGLRSATTPGTPFTAAITHAHGDHANGAAAVVRAGGTVTTTAAAARDIATGPHTYDALFDQPEDMWGEIAPPELTDTLAGPRTLDLGGTTAEIHPVPTTAHTDGDLVVWVPEHGVLFTGDLLFNGVAPLSLHGDITGWLDALDWLKTFQPRHLVPGHGPLSTTDDLDVLADYFRWLLDAVHDTDHPDFPALEERARSRWPAWHDAERHAVNLRVAHAGASRDVPETLRAMLSSAGGPIPLDLTIDESA</sequence>
<dbReference type="EMBL" id="JBHTIW010000003">
    <property type="protein sequence ID" value="MFD0919408.1"/>
    <property type="molecule type" value="Genomic_DNA"/>
</dbReference>
<keyword evidence="3" id="KW-1185">Reference proteome</keyword>